<evidence type="ECO:0000313" key="10">
    <source>
        <dbReference type="Proteomes" id="UP000320333"/>
    </source>
</evidence>
<dbReference type="PRINTS" id="PR00783">
    <property type="entry name" value="MINTRINSICP"/>
</dbReference>
<dbReference type="SUPFAM" id="SSF81338">
    <property type="entry name" value="Aquaporin-like"/>
    <property type="match status" value="1"/>
</dbReference>
<dbReference type="GO" id="GO:0015250">
    <property type="term" value="F:water channel activity"/>
    <property type="evidence" value="ECO:0007669"/>
    <property type="project" value="TreeGrafter"/>
</dbReference>
<keyword evidence="6 8" id="KW-0472">Membrane</keyword>
<gene>
    <name evidence="9" type="ORF">CcCBS67573_g03034</name>
</gene>
<evidence type="ECO:0000256" key="4">
    <source>
        <dbReference type="ARBA" id="ARBA00022692"/>
    </source>
</evidence>
<organism evidence="9 10">
    <name type="scientific">Chytriomyces confervae</name>
    <dbReference type="NCBI Taxonomy" id="246404"/>
    <lineage>
        <taxon>Eukaryota</taxon>
        <taxon>Fungi</taxon>
        <taxon>Fungi incertae sedis</taxon>
        <taxon>Chytridiomycota</taxon>
        <taxon>Chytridiomycota incertae sedis</taxon>
        <taxon>Chytridiomycetes</taxon>
        <taxon>Chytridiales</taxon>
        <taxon>Chytriomycetaceae</taxon>
        <taxon>Chytriomyces</taxon>
    </lineage>
</organism>
<keyword evidence="3 7" id="KW-0813">Transport</keyword>
<dbReference type="InterPro" id="IPR023271">
    <property type="entry name" value="Aquaporin-like"/>
</dbReference>
<proteinExistence type="inferred from homology"/>
<feature type="transmembrane region" description="Helical" evidence="8">
    <location>
        <begin position="163"/>
        <end position="183"/>
    </location>
</feature>
<dbReference type="InterPro" id="IPR000425">
    <property type="entry name" value="MIP"/>
</dbReference>
<feature type="transmembrane region" description="Helical" evidence="8">
    <location>
        <begin position="9"/>
        <end position="28"/>
    </location>
</feature>
<evidence type="ECO:0000256" key="8">
    <source>
        <dbReference type="SAM" id="Phobius"/>
    </source>
</evidence>
<comment type="caution">
    <text evidence="9">The sequence shown here is derived from an EMBL/GenBank/DDBJ whole genome shotgun (WGS) entry which is preliminary data.</text>
</comment>
<reference evidence="9 10" key="1">
    <citation type="journal article" date="2019" name="Sci. Rep.">
        <title>Comparative genomics of chytrid fungi reveal insights into the obligate biotrophic and pathogenic lifestyle of Synchytrium endobioticum.</title>
        <authorList>
            <person name="van de Vossenberg B.T.L.H."/>
            <person name="Warris S."/>
            <person name="Nguyen H.D.T."/>
            <person name="van Gent-Pelzer M.P.E."/>
            <person name="Joly D.L."/>
            <person name="van de Geest H.C."/>
            <person name="Bonants P.J.M."/>
            <person name="Smith D.S."/>
            <person name="Levesque C.A."/>
            <person name="van der Lee T.A.J."/>
        </authorList>
    </citation>
    <scope>NUCLEOTIDE SEQUENCE [LARGE SCALE GENOMIC DNA]</scope>
    <source>
        <strain evidence="9 10">CBS 675.73</strain>
    </source>
</reference>
<feature type="transmembrane region" description="Helical" evidence="8">
    <location>
        <begin position="137"/>
        <end position="156"/>
    </location>
</feature>
<dbReference type="InterPro" id="IPR034294">
    <property type="entry name" value="Aquaporin_transptr"/>
</dbReference>
<dbReference type="GO" id="GO:0005886">
    <property type="term" value="C:plasma membrane"/>
    <property type="evidence" value="ECO:0007669"/>
    <property type="project" value="TreeGrafter"/>
</dbReference>
<evidence type="ECO:0000256" key="5">
    <source>
        <dbReference type="ARBA" id="ARBA00022989"/>
    </source>
</evidence>
<dbReference type="AlphaFoldDB" id="A0A507FJB6"/>
<feature type="transmembrane region" description="Helical" evidence="8">
    <location>
        <begin position="48"/>
        <end position="69"/>
    </location>
</feature>
<dbReference type="Proteomes" id="UP000320333">
    <property type="component" value="Unassembled WGS sequence"/>
</dbReference>
<evidence type="ECO:0000256" key="1">
    <source>
        <dbReference type="ARBA" id="ARBA00004141"/>
    </source>
</evidence>
<keyword evidence="4 7" id="KW-0812">Transmembrane</keyword>
<dbReference type="STRING" id="246404.A0A507FJB6"/>
<dbReference type="PANTHER" id="PTHR19139:SF199">
    <property type="entry name" value="MIP17260P"/>
    <property type="match status" value="1"/>
</dbReference>
<evidence type="ECO:0000256" key="2">
    <source>
        <dbReference type="ARBA" id="ARBA00006175"/>
    </source>
</evidence>
<keyword evidence="10" id="KW-1185">Reference proteome</keyword>
<dbReference type="PANTHER" id="PTHR19139">
    <property type="entry name" value="AQUAPORIN TRANSPORTER"/>
    <property type="match status" value="1"/>
</dbReference>
<comment type="subcellular location">
    <subcellularLocation>
        <location evidence="1">Membrane</location>
        <topology evidence="1">Multi-pass membrane protein</topology>
    </subcellularLocation>
</comment>
<dbReference type="NCBIfam" id="TIGR00861">
    <property type="entry name" value="MIP"/>
    <property type="match status" value="1"/>
</dbReference>
<dbReference type="Gene3D" id="1.20.1080.10">
    <property type="entry name" value="Glycerol uptake facilitator protein"/>
    <property type="match status" value="1"/>
</dbReference>
<evidence type="ECO:0000256" key="7">
    <source>
        <dbReference type="RuleBase" id="RU000477"/>
    </source>
</evidence>
<protein>
    <recommendedName>
        <fullName evidence="11">Aquaporin</fullName>
    </recommendedName>
</protein>
<evidence type="ECO:0000313" key="9">
    <source>
        <dbReference type="EMBL" id="TPX75725.1"/>
    </source>
</evidence>
<evidence type="ECO:0000256" key="6">
    <source>
        <dbReference type="ARBA" id="ARBA00023136"/>
    </source>
</evidence>
<feature type="transmembrane region" description="Helical" evidence="8">
    <location>
        <begin position="95"/>
        <end position="117"/>
    </location>
</feature>
<dbReference type="EMBL" id="QEAP01000071">
    <property type="protein sequence ID" value="TPX75725.1"/>
    <property type="molecule type" value="Genomic_DNA"/>
</dbReference>
<dbReference type="Pfam" id="PF00230">
    <property type="entry name" value="MIP"/>
    <property type="match status" value="1"/>
</dbReference>
<sequence length="244" mass="25900">MQRSRVGKLALQAATEWLGMFLFIFIALGGVQSALKTNAADLATDPTLAFVEISLCFGFGLATAIFFCYRISGGALNPAVNFGLLVAGVMDVKTAFVYTVAQLLGATVACGAVSAIFPGDFAGANQVFDGVGTIQAFLLEAILTFGLVLTVLFLAVEKSRITFLAPLIIGIYVFIAHLLAIPYTNTSINPARSFGASVVSGSWKDHWVFWIGPLLGGYVAGLVYRLYMIADYTELNAGQDADSQ</sequence>
<evidence type="ECO:0000256" key="3">
    <source>
        <dbReference type="ARBA" id="ARBA00022448"/>
    </source>
</evidence>
<keyword evidence="5 8" id="KW-1133">Transmembrane helix</keyword>
<accession>A0A507FJB6</accession>
<dbReference type="OrthoDB" id="3222at2759"/>
<name>A0A507FJB6_9FUNG</name>
<feature type="transmembrane region" description="Helical" evidence="8">
    <location>
        <begin position="207"/>
        <end position="227"/>
    </location>
</feature>
<comment type="similarity">
    <text evidence="2 7">Belongs to the MIP/aquaporin (TC 1.A.8) family.</text>
</comment>
<evidence type="ECO:0008006" key="11">
    <source>
        <dbReference type="Google" id="ProtNLM"/>
    </source>
</evidence>